<dbReference type="PANTHER" id="PTHR11387">
    <property type="entry name" value="CYTOCHROME C OXIDASE SUBUNIT 6B"/>
    <property type="match status" value="1"/>
</dbReference>
<dbReference type="SUPFAM" id="SSF47694">
    <property type="entry name" value="Cytochrome c oxidase subunit h"/>
    <property type="match status" value="1"/>
</dbReference>
<name>A0AAW1D5K8_9HEMI</name>
<keyword evidence="5" id="KW-1185">Reference proteome</keyword>
<keyword evidence="2" id="KW-0496">Mitochondrion</keyword>
<dbReference type="GO" id="GO:0005739">
    <property type="term" value="C:mitochondrion"/>
    <property type="evidence" value="ECO:0007669"/>
    <property type="project" value="UniProtKB-SubCell"/>
</dbReference>
<protein>
    <submittedName>
        <fullName evidence="4">Uncharacterized protein</fullName>
    </submittedName>
</protein>
<dbReference type="GO" id="GO:0045277">
    <property type="term" value="C:respiratory chain complex IV"/>
    <property type="evidence" value="ECO:0007669"/>
    <property type="project" value="InterPro"/>
</dbReference>
<keyword evidence="3" id="KW-1015">Disulfide bond</keyword>
<evidence type="ECO:0000256" key="2">
    <source>
        <dbReference type="ARBA" id="ARBA00023128"/>
    </source>
</evidence>
<evidence type="ECO:0000256" key="1">
    <source>
        <dbReference type="ARBA" id="ARBA00004173"/>
    </source>
</evidence>
<dbReference type="AlphaFoldDB" id="A0AAW1D5K8"/>
<evidence type="ECO:0000256" key="3">
    <source>
        <dbReference type="ARBA" id="ARBA00023157"/>
    </source>
</evidence>
<sequence length="98" mass="11790">MICEKIEDIDKGKVEKEKEESVECPMDPRFPQQNKAVYCQVMFSDFHRCAYYLGPKSKHCRMFKKCYEVWCPRDWIRSWQDKLKNGTYPVDITKELGK</sequence>
<evidence type="ECO:0000313" key="5">
    <source>
        <dbReference type="Proteomes" id="UP001461498"/>
    </source>
</evidence>
<dbReference type="Pfam" id="PF02297">
    <property type="entry name" value="COX6B"/>
    <property type="match status" value="1"/>
</dbReference>
<gene>
    <name evidence="4" type="ORF">O3M35_008218</name>
</gene>
<comment type="caution">
    <text evidence="4">The sequence shown here is derived from an EMBL/GenBank/DDBJ whole genome shotgun (WGS) entry which is preliminary data.</text>
</comment>
<organism evidence="4 5">
    <name type="scientific">Rhynocoris fuscipes</name>
    <dbReference type="NCBI Taxonomy" id="488301"/>
    <lineage>
        <taxon>Eukaryota</taxon>
        <taxon>Metazoa</taxon>
        <taxon>Ecdysozoa</taxon>
        <taxon>Arthropoda</taxon>
        <taxon>Hexapoda</taxon>
        <taxon>Insecta</taxon>
        <taxon>Pterygota</taxon>
        <taxon>Neoptera</taxon>
        <taxon>Paraneoptera</taxon>
        <taxon>Hemiptera</taxon>
        <taxon>Heteroptera</taxon>
        <taxon>Panheteroptera</taxon>
        <taxon>Cimicomorpha</taxon>
        <taxon>Reduviidae</taxon>
        <taxon>Harpactorinae</taxon>
        <taxon>Harpactorini</taxon>
        <taxon>Rhynocoris</taxon>
    </lineage>
</organism>
<dbReference type="InterPro" id="IPR036549">
    <property type="entry name" value="CX6/COA6-like_sf"/>
</dbReference>
<proteinExistence type="predicted"/>
<dbReference type="Proteomes" id="UP001461498">
    <property type="component" value="Unassembled WGS sequence"/>
</dbReference>
<dbReference type="EMBL" id="JAPXFL010000005">
    <property type="protein sequence ID" value="KAK9506248.1"/>
    <property type="molecule type" value="Genomic_DNA"/>
</dbReference>
<reference evidence="4 5" key="1">
    <citation type="submission" date="2022-12" db="EMBL/GenBank/DDBJ databases">
        <title>Chromosome-level genome assembly of true bugs.</title>
        <authorList>
            <person name="Ma L."/>
            <person name="Li H."/>
        </authorList>
    </citation>
    <scope>NUCLEOTIDE SEQUENCE [LARGE SCALE GENOMIC DNA]</scope>
    <source>
        <strain evidence="4">Lab_2022b</strain>
    </source>
</reference>
<dbReference type="InterPro" id="IPR003213">
    <property type="entry name" value="Cyt_c_oxidase_su6B"/>
</dbReference>
<dbReference type="Gene3D" id="1.10.10.140">
    <property type="entry name" value="Cytochrome c oxidase, subunit VIb"/>
    <property type="match status" value="1"/>
</dbReference>
<accession>A0AAW1D5K8</accession>
<evidence type="ECO:0000313" key="4">
    <source>
        <dbReference type="EMBL" id="KAK9506248.1"/>
    </source>
</evidence>
<dbReference type="InterPro" id="IPR048280">
    <property type="entry name" value="COX6B-like"/>
</dbReference>
<comment type="subcellular location">
    <subcellularLocation>
        <location evidence="1">Mitochondrion</location>
    </subcellularLocation>
</comment>